<dbReference type="GO" id="GO:0016831">
    <property type="term" value="F:carboxy-lyase activity"/>
    <property type="evidence" value="ECO:0007669"/>
    <property type="project" value="InterPro"/>
</dbReference>
<protein>
    <submittedName>
        <fullName evidence="3">Hydrolase</fullName>
    </submittedName>
</protein>
<dbReference type="InterPro" id="IPR032466">
    <property type="entry name" value="Metal_Hydrolase"/>
</dbReference>
<dbReference type="RefSeq" id="WP_193489516.1">
    <property type="nucleotide sequence ID" value="NZ_BAAAMC010000008.1"/>
</dbReference>
<dbReference type="GO" id="GO:0019748">
    <property type="term" value="P:secondary metabolic process"/>
    <property type="evidence" value="ECO:0007669"/>
    <property type="project" value="TreeGrafter"/>
</dbReference>
<name>A0A7I9WMI1_9MYCO</name>
<dbReference type="InterPro" id="IPR032465">
    <property type="entry name" value="ACMSD"/>
</dbReference>
<comment type="caution">
    <text evidence="3">The sequence shown here is derived from an EMBL/GenBank/DDBJ whole genome shotgun (WGS) entry which is preliminary data.</text>
</comment>
<evidence type="ECO:0000313" key="4">
    <source>
        <dbReference type="Proteomes" id="UP000465241"/>
    </source>
</evidence>
<dbReference type="SMR" id="A0A7I9WMI1"/>
<keyword evidence="4" id="KW-1185">Reference proteome</keyword>
<dbReference type="InterPro" id="IPR006680">
    <property type="entry name" value="Amidohydro-rel"/>
</dbReference>
<evidence type="ECO:0000256" key="1">
    <source>
        <dbReference type="ARBA" id="ARBA00023239"/>
    </source>
</evidence>
<sequence length="379" mass="42360">MTTIENTRVGTLSAPIVDTGIVDADIHPVPRDGALDPYLDDRWKRYMQEYGVRGTTGLQYITEYPQMYGGAMRADSWPEEGYPGSDRELLRTQLLDKHNIQLGVLQCLAPGGQTLNPAAQALNQELAAALCSATNDWQLEHLVYPDPRMRAAIAVTFETPAYAVAEIERMGSDPGVVAVLGTSKTLEPLGTRKYWPIYEAAVAANLPIQLHLSQGGGHANTGTGWTSYHTEYHTGHTQSFQSQLLSLVFSGTFDRFPTLRVMFVEGNVAHFAPLIQRMDYTWETLRSELPDLRRKPSEYIKDHIWASTQPIDEPEKAEHLAELLEEFCADNVVFATDYPHFDFDDPETAFPRSFPVALRDKILRDNGKVFFGVPDRAAS</sequence>
<dbReference type="EMBL" id="BLKT01000003">
    <property type="protein sequence ID" value="GFG58779.1"/>
    <property type="molecule type" value="Genomic_DNA"/>
</dbReference>
<proteinExistence type="predicted"/>
<keyword evidence="1" id="KW-0456">Lyase</keyword>
<dbReference type="Pfam" id="PF04909">
    <property type="entry name" value="Amidohydro_2"/>
    <property type="match status" value="1"/>
</dbReference>
<evidence type="ECO:0000313" key="3">
    <source>
        <dbReference type="EMBL" id="GFG58779.1"/>
    </source>
</evidence>
<dbReference type="AlphaFoldDB" id="A0A7I9WMI1"/>
<dbReference type="Proteomes" id="UP000465241">
    <property type="component" value="Unassembled WGS sequence"/>
</dbReference>
<dbReference type="GO" id="GO:0016787">
    <property type="term" value="F:hydrolase activity"/>
    <property type="evidence" value="ECO:0007669"/>
    <property type="project" value="UniProtKB-KW"/>
</dbReference>
<reference evidence="3 4" key="1">
    <citation type="journal article" date="2019" name="Emerg. Microbes Infect.">
        <title>Comprehensive subspecies identification of 175 nontuberculous mycobacteria species based on 7547 genomic profiles.</title>
        <authorList>
            <person name="Matsumoto Y."/>
            <person name="Kinjo T."/>
            <person name="Motooka D."/>
            <person name="Nabeya D."/>
            <person name="Jung N."/>
            <person name="Uechi K."/>
            <person name="Horii T."/>
            <person name="Iida T."/>
            <person name="Fujita J."/>
            <person name="Nakamura S."/>
        </authorList>
    </citation>
    <scope>NUCLEOTIDE SEQUENCE [LARGE SCALE GENOMIC DNA]</scope>
    <source>
        <strain evidence="3 4">JCM 13392</strain>
    </source>
</reference>
<dbReference type="PANTHER" id="PTHR21240">
    <property type="entry name" value="2-AMINO-3-CARBOXYLMUCONATE-6-SEMIALDEHYDE DECARBOXYLASE"/>
    <property type="match status" value="1"/>
</dbReference>
<gene>
    <name evidence="3" type="ORF">MMUR_29150</name>
</gene>
<dbReference type="Gene3D" id="3.20.20.140">
    <property type="entry name" value="Metal-dependent hydrolases"/>
    <property type="match status" value="1"/>
</dbReference>
<dbReference type="PANTHER" id="PTHR21240:SF28">
    <property type="entry name" value="ISO-OROTATE DECARBOXYLASE (EUROFUNG)"/>
    <property type="match status" value="1"/>
</dbReference>
<dbReference type="SUPFAM" id="SSF51556">
    <property type="entry name" value="Metallo-dependent hydrolases"/>
    <property type="match status" value="1"/>
</dbReference>
<dbReference type="GO" id="GO:0005737">
    <property type="term" value="C:cytoplasm"/>
    <property type="evidence" value="ECO:0007669"/>
    <property type="project" value="TreeGrafter"/>
</dbReference>
<keyword evidence="3" id="KW-0378">Hydrolase</keyword>
<feature type="domain" description="Amidohydrolase-related" evidence="2">
    <location>
        <begin position="112"/>
        <end position="371"/>
    </location>
</feature>
<accession>A0A7I9WMI1</accession>
<evidence type="ECO:0000259" key="2">
    <source>
        <dbReference type="Pfam" id="PF04909"/>
    </source>
</evidence>
<organism evidence="3 4">
    <name type="scientific">Mycolicibacterium murale</name>
    <dbReference type="NCBI Taxonomy" id="182220"/>
    <lineage>
        <taxon>Bacteria</taxon>
        <taxon>Bacillati</taxon>
        <taxon>Actinomycetota</taxon>
        <taxon>Actinomycetes</taxon>
        <taxon>Mycobacteriales</taxon>
        <taxon>Mycobacteriaceae</taxon>
        <taxon>Mycolicibacterium</taxon>
    </lineage>
</organism>